<dbReference type="AlphaFoldDB" id="A0A1I0Y7Y3"/>
<evidence type="ECO:0000256" key="1">
    <source>
        <dbReference type="SAM" id="Phobius"/>
    </source>
</evidence>
<sequence>MWRKFRWDMFVTSFIPLWFSIIVVDIWDLIKQSVEVWNIDKTFYSNISSCFETSMLQVISVVVIVIIVLISIRGINSFLSDCKFSGNNPKGKIIKARKANKLSSEFLLAYILPMIAFDFSNLQKIVLFIIYFVVLAILCIRNNNIYTNILLEFKGYKMYTCDIECDVMNRKHIYCDSLIISEDDLTLCEDNEISYWDFDNYIYIQINKEG</sequence>
<dbReference type="Proteomes" id="UP000198619">
    <property type="component" value="Unassembled WGS sequence"/>
</dbReference>
<reference evidence="2 3" key="1">
    <citation type="submission" date="2016-10" db="EMBL/GenBank/DDBJ databases">
        <authorList>
            <person name="de Groot N.N."/>
        </authorList>
    </citation>
    <scope>NUCLEOTIDE SEQUENCE [LARGE SCALE GENOMIC DNA]</scope>
    <source>
        <strain evidence="2 3">DSM 12271</strain>
    </source>
</reference>
<organism evidence="2 3">
    <name type="scientific">Clostridium frigidicarnis</name>
    <dbReference type="NCBI Taxonomy" id="84698"/>
    <lineage>
        <taxon>Bacteria</taxon>
        <taxon>Bacillati</taxon>
        <taxon>Bacillota</taxon>
        <taxon>Clostridia</taxon>
        <taxon>Eubacteriales</taxon>
        <taxon>Clostridiaceae</taxon>
        <taxon>Clostridium</taxon>
    </lineage>
</organism>
<evidence type="ECO:0000313" key="3">
    <source>
        <dbReference type="Proteomes" id="UP000198619"/>
    </source>
</evidence>
<dbReference type="STRING" id="84698.SAMN04488528_101136"/>
<feature type="transmembrane region" description="Helical" evidence="1">
    <location>
        <begin position="99"/>
        <end position="116"/>
    </location>
</feature>
<keyword evidence="3" id="KW-1185">Reference proteome</keyword>
<keyword evidence="1" id="KW-0472">Membrane</keyword>
<accession>A0A1I0Y7Y3</accession>
<keyword evidence="1" id="KW-0812">Transmembrane</keyword>
<proteinExistence type="predicted"/>
<feature type="transmembrane region" description="Helical" evidence="1">
    <location>
        <begin position="7"/>
        <end position="27"/>
    </location>
</feature>
<keyword evidence="1" id="KW-1133">Transmembrane helix</keyword>
<protein>
    <submittedName>
        <fullName evidence="2">Uncharacterized protein</fullName>
    </submittedName>
</protein>
<feature type="transmembrane region" description="Helical" evidence="1">
    <location>
        <begin position="122"/>
        <end position="140"/>
    </location>
</feature>
<feature type="transmembrane region" description="Helical" evidence="1">
    <location>
        <begin position="55"/>
        <end position="79"/>
    </location>
</feature>
<name>A0A1I0Y7Y3_9CLOT</name>
<gene>
    <name evidence="2" type="ORF">SAMN04488528_101136</name>
</gene>
<dbReference type="EMBL" id="FOKI01000011">
    <property type="protein sequence ID" value="SFB08263.1"/>
    <property type="molecule type" value="Genomic_DNA"/>
</dbReference>
<evidence type="ECO:0000313" key="2">
    <source>
        <dbReference type="EMBL" id="SFB08263.1"/>
    </source>
</evidence>
<dbReference type="RefSeq" id="WP_242948380.1">
    <property type="nucleotide sequence ID" value="NZ_FOKI01000011.1"/>
</dbReference>